<evidence type="ECO:0000313" key="2">
    <source>
        <dbReference type="EMBL" id="CAE1231172.1"/>
    </source>
</evidence>
<accession>A0A812BJT7</accession>
<dbReference type="AlphaFoldDB" id="A0A812BJT7"/>
<proteinExistence type="predicted"/>
<protein>
    <submittedName>
        <fullName evidence="2">Uncharacterized protein</fullName>
    </submittedName>
</protein>
<organism evidence="2 3">
    <name type="scientific">Acanthosepion pharaonis</name>
    <name type="common">Pharaoh cuttlefish</name>
    <name type="synonym">Sepia pharaonis</name>
    <dbReference type="NCBI Taxonomy" id="158019"/>
    <lineage>
        <taxon>Eukaryota</taxon>
        <taxon>Metazoa</taxon>
        <taxon>Spiralia</taxon>
        <taxon>Lophotrochozoa</taxon>
        <taxon>Mollusca</taxon>
        <taxon>Cephalopoda</taxon>
        <taxon>Coleoidea</taxon>
        <taxon>Decapodiformes</taxon>
        <taxon>Sepiida</taxon>
        <taxon>Sepiina</taxon>
        <taxon>Sepiidae</taxon>
        <taxon>Acanthosepion</taxon>
    </lineage>
</organism>
<keyword evidence="3" id="KW-1185">Reference proteome</keyword>
<feature type="region of interest" description="Disordered" evidence="1">
    <location>
        <begin position="48"/>
        <end position="101"/>
    </location>
</feature>
<evidence type="ECO:0000313" key="3">
    <source>
        <dbReference type="Proteomes" id="UP000597762"/>
    </source>
</evidence>
<dbReference type="OrthoDB" id="9879477at2759"/>
<evidence type="ECO:0000256" key="1">
    <source>
        <dbReference type="SAM" id="MobiDB-lite"/>
    </source>
</evidence>
<sequence>MLPHYLSSRSVTKKESRIVPQLYQLRRTLSSFSIRKATKLRKRLFQLHKKKETEKSSPSFLDNSQHDSDSDTYENMTPNVPASSKTEDALHARSADGKPVLQNNLCPLPNSVVDDEQNIYEDVEVKSSKIIKEPIITHKNENVQKKSKSRFKFFKRFSKRF</sequence>
<gene>
    <name evidence="2" type="ORF">SPHA_18029</name>
</gene>
<reference evidence="2" key="1">
    <citation type="submission" date="2021-01" db="EMBL/GenBank/DDBJ databases">
        <authorList>
            <person name="Li R."/>
            <person name="Bekaert M."/>
        </authorList>
    </citation>
    <scope>NUCLEOTIDE SEQUENCE</scope>
    <source>
        <strain evidence="2">Farmed</strain>
    </source>
</reference>
<name>A0A812BJT7_ACAPH</name>
<comment type="caution">
    <text evidence="2">The sequence shown here is derived from an EMBL/GenBank/DDBJ whole genome shotgun (WGS) entry which is preliminary data.</text>
</comment>
<dbReference type="Proteomes" id="UP000597762">
    <property type="component" value="Unassembled WGS sequence"/>
</dbReference>
<dbReference type="EMBL" id="CAHIKZ030000646">
    <property type="protein sequence ID" value="CAE1231172.1"/>
    <property type="molecule type" value="Genomic_DNA"/>
</dbReference>
<feature type="compositionally biased region" description="Basic and acidic residues" evidence="1">
    <location>
        <begin position="85"/>
        <end position="96"/>
    </location>
</feature>
<feature type="compositionally biased region" description="Polar residues" evidence="1">
    <location>
        <begin position="73"/>
        <end position="84"/>
    </location>
</feature>